<organism evidence="1 2">
    <name type="scientific">Leucobacter iarius</name>
    <dbReference type="NCBI Taxonomy" id="333963"/>
    <lineage>
        <taxon>Bacteria</taxon>
        <taxon>Bacillati</taxon>
        <taxon>Actinomycetota</taxon>
        <taxon>Actinomycetes</taxon>
        <taxon>Micrococcales</taxon>
        <taxon>Microbacteriaceae</taxon>
        <taxon>Leucobacter</taxon>
    </lineage>
</organism>
<comment type="caution">
    <text evidence="1">The sequence shown here is derived from an EMBL/GenBank/DDBJ whole genome shotgun (WGS) entry which is preliminary data.</text>
</comment>
<sequence length="206" mass="19715">MAQNSVNLDDLMQQIPLGDLAQRFGVDESTMGAAVQQALPGLLGGMAVNAQDAEGAGKLEAALGKHAPASGTIDLNAIDEEDGGKIVNHVLGDKQGEVAQALGANSGDSTIAKLIPVLLPLLAPIVMQFLSGAFSKQQSGSESASSSGGGIGDLLGGLLGGGSGGGQSSGGGLGDLLGGLLGGGSGGQSAGGGLGDLLGGLFGGKK</sequence>
<dbReference type="RefSeq" id="WP_344029703.1">
    <property type="nucleotide sequence ID" value="NZ_BAAAOB010000001.1"/>
</dbReference>
<keyword evidence="2" id="KW-1185">Reference proteome</keyword>
<reference evidence="2" key="1">
    <citation type="journal article" date="2019" name="Int. J. Syst. Evol. Microbiol.">
        <title>The Global Catalogue of Microorganisms (GCM) 10K type strain sequencing project: providing services to taxonomists for standard genome sequencing and annotation.</title>
        <authorList>
            <consortium name="The Broad Institute Genomics Platform"/>
            <consortium name="The Broad Institute Genome Sequencing Center for Infectious Disease"/>
            <person name="Wu L."/>
            <person name="Ma J."/>
        </authorList>
    </citation>
    <scope>NUCLEOTIDE SEQUENCE [LARGE SCALE GENOMIC DNA]</scope>
    <source>
        <strain evidence="2">JCM 14736</strain>
    </source>
</reference>
<evidence type="ECO:0000313" key="2">
    <source>
        <dbReference type="Proteomes" id="UP001500851"/>
    </source>
</evidence>
<dbReference type="Pfam" id="PF06078">
    <property type="entry name" value="DUF937"/>
    <property type="match status" value="1"/>
</dbReference>
<accession>A0ABP4XKK9</accession>
<dbReference type="Proteomes" id="UP001500851">
    <property type="component" value="Unassembled WGS sequence"/>
</dbReference>
<evidence type="ECO:0008006" key="3">
    <source>
        <dbReference type="Google" id="ProtNLM"/>
    </source>
</evidence>
<name>A0ABP4XKK9_9MICO</name>
<gene>
    <name evidence="1" type="ORF">GCM10009768_08400</name>
</gene>
<evidence type="ECO:0000313" key="1">
    <source>
        <dbReference type="EMBL" id="GAA1781739.1"/>
    </source>
</evidence>
<dbReference type="InterPro" id="IPR009282">
    <property type="entry name" value="DUF937"/>
</dbReference>
<protein>
    <recommendedName>
        <fullName evidence="3">DUF937 domain-containing protein</fullName>
    </recommendedName>
</protein>
<proteinExistence type="predicted"/>
<dbReference type="EMBL" id="BAAAOB010000001">
    <property type="protein sequence ID" value="GAA1781739.1"/>
    <property type="molecule type" value="Genomic_DNA"/>
</dbReference>